<dbReference type="InterPro" id="IPR029063">
    <property type="entry name" value="SAM-dependent_MTases_sf"/>
</dbReference>
<dbReference type="Proteomes" id="UP000002173">
    <property type="component" value="Unassembled WGS sequence"/>
</dbReference>
<proteinExistence type="predicted"/>
<feature type="compositionally biased region" description="Polar residues" evidence="1">
    <location>
        <begin position="19"/>
        <end position="34"/>
    </location>
</feature>
<keyword evidence="3" id="KW-1185">Reference proteome</keyword>
<dbReference type="GeneID" id="5477850"/>
<organism evidence="2 3">
    <name type="scientific">Babesia bovis</name>
    <dbReference type="NCBI Taxonomy" id="5865"/>
    <lineage>
        <taxon>Eukaryota</taxon>
        <taxon>Sar</taxon>
        <taxon>Alveolata</taxon>
        <taxon>Apicomplexa</taxon>
        <taxon>Aconoidasida</taxon>
        <taxon>Piroplasmida</taxon>
        <taxon>Babesiidae</taxon>
        <taxon>Babesia</taxon>
    </lineage>
</organism>
<name>A7ASZ7_BABBO</name>
<dbReference type="VEuPathDB" id="PiroplasmaDB:BBOV_II000980"/>
<gene>
    <name evidence="2" type="ORF">BBOV_II000980</name>
</gene>
<dbReference type="RefSeq" id="XP_001609626.1">
    <property type="nucleotide sequence ID" value="XM_001609576.1"/>
</dbReference>
<reference evidence="3" key="3">
    <citation type="journal article" date="2021" name="Int. J. Parasitol.">
        <title>Comparative analysis of gene expression between Babesia bovis blood stages and kinetes allowed by improved genome annotation.</title>
        <authorList>
            <person name="Ueti M.W."/>
            <person name="Johnson W.C."/>
            <person name="Kappmeyer L.S."/>
            <person name="Herndon D.R."/>
            <person name="Mousel M.R."/>
            <person name="Reif K.E."/>
            <person name="Taus N.S."/>
            <person name="Ifeonu O.O."/>
            <person name="Silva J.C."/>
            <person name="Suarez C.E."/>
            <person name="Brayton K.A."/>
        </authorList>
    </citation>
    <scope>NUCLEOTIDE SEQUENCE [LARGE SCALE GENOMIC DNA]</scope>
</reference>
<dbReference type="AlphaFoldDB" id="A7ASZ7"/>
<accession>A7ASZ7</accession>
<dbReference type="EMBL" id="AAXT01000003">
    <property type="protein sequence ID" value="EDO06058.1"/>
    <property type="molecule type" value="Genomic_DNA"/>
</dbReference>
<dbReference type="OMA" id="GKFPLIW"/>
<reference evidence="2 3" key="1">
    <citation type="journal article" date="2007" name="PLoS Pathog.">
        <title>Genome sequence of Babesia bovis and comparative analysis of apicomplexan hemoprotozoa.</title>
        <authorList>
            <person name="Brayton K.A."/>
            <person name="Lau A.O.T."/>
            <person name="Herndon D.R."/>
            <person name="Hannick L."/>
            <person name="Kappmeyer L.S."/>
            <person name="Berens S.J."/>
            <person name="Bidwell S.L."/>
            <person name="Brown W.C."/>
            <person name="Crabtree J."/>
            <person name="Fadrosh D."/>
            <person name="Feldblum T."/>
            <person name="Forberger H.A."/>
            <person name="Haas B.J."/>
            <person name="Howell J.M."/>
            <person name="Khouri H."/>
            <person name="Koo H."/>
            <person name="Mann D.J."/>
            <person name="Norimine J."/>
            <person name="Paulsen I.T."/>
            <person name="Radune D."/>
            <person name="Ren Q."/>
            <person name="Smith R.K. Jr."/>
            <person name="Suarez C.E."/>
            <person name="White O."/>
            <person name="Wortman J.R."/>
            <person name="Knowles D.P. Jr."/>
            <person name="McElwain T.F."/>
            <person name="Nene V.M."/>
        </authorList>
    </citation>
    <scope>NUCLEOTIDE SEQUENCE [LARGE SCALE GENOMIC DNA]</scope>
    <source>
        <strain evidence="2">T2Bo</strain>
    </source>
</reference>
<dbReference type="InParanoid" id="A7ASZ7"/>
<dbReference type="eggNOG" id="ENOG502QWYW">
    <property type="taxonomic scope" value="Eukaryota"/>
</dbReference>
<sequence length="401" mass="44778">MVLLRSRLLTNVDCNSTPSVRGVQNHTKRQSPSPIDNAKRCIHKDGSSDVHQVGAYTLRKRKRRVSVDVSSSDPASSMGITTLDIDDETRAWDAFYAGGRDSDVPFSGFDTAVTVKIIRSALKRIRPGAPIDREDVLLEVGHGKHPLIWDIQRIIGNCGFYTGIEFSSNSIIEAIKLRKRISATDDGKLGDNVEFLHANSVEYFNPDGSCAASVILPSGSQKPKLSPGTVSLVIAKSTLDYVTCRLTGSVDTVDWEAQPRISPSLVLMFDSFSIALGEANKQRPKALIFVEPDDFVKFRDHIATITRVIYAATFCNKSPAQSLRLTHIRRYKKHKAICYILEKTVLRYSDYRELRDDICKITARLYDISGSQDDDWLLPINVPPKWHSNCEGDLEQFSAIF</sequence>
<dbReference type="KEGG" id="bbo:BBOV_II000980"/>
<reference evidence="3" key="2">
    <citation type="journal article" date="2020" name="Data Brief">
        <title>Transcriptome dataset of Babesia bovis life stages within vertebrate and invertebrate hosts.</title>
        <authorList>
            <person name="Ueti M.W."/>
            <person name="Johnson W.C."/>
            <person name="Kappmeyer L.S."/>
            <person name="Herndon D.R."/>
            <person name="Mousel M.R."/>
            <person name="Reif K.E."/>
            <person name="Taus N.S."/>
            <person name="Ifeonu O.O."/>
            <person name="Silva J.C."/>
            <person name="Suarez C.E."/>
            <person name="Brayton K.A."/>
        </authorList>
    </citation>
    <scope>NUCLEOTIDE SEQUENCE [LARGE SCALE GENOMIC DNA]</scope>
</reference>
<protein>
    <submittedName>
        <fullName evidence="2">Uncharacterized protein</fullName>
    </submittedName>
</protein>
<evidence type="ECO:0000256" key="1">
    <source>
        <dbReference type="SAM" id="MobiDB-lite"/>
    </source>
</evidence>
<dbReference type="Gene3D" id="3.40.50.150">
    <property type="entry name" value="Vaccinia Virus protein VP39"/>
    <property type="match status" value="1"/>
</dbReference>
<comment type="caution">
    <text evidence="2">The sequence shown here is derived from an EMBL/GenBank/DDBJ whole genome shotgun (WGS) entry which is preliminary data.</text>
</comment>
<evidence type="ECO:0000313" key="3">
    <source>
        <dbReference type="Proteomes" id="UP000002173"/>
    </source>
</evidence>
<evidence type="ECO:0000313" key="2">
    <source>
        <dbReference type="EMBL" id="EDO06058.1"/>
    </source>
</evidence>
<feature type="region of interest" description="Disordered" evidence="1">
    <location>
        <begin position="19"/>
        <end position="44"/>
    </location>
</feature>